<evidence type="ECO:0000256" key="1">
    <source>
        <dbReference type="RuleBase" id="RU004560"/>
    </source>
</evidence>
<dbReference type="Gene3D" id="3.40.50.300">
    <property type="entry name" value="P-loop containing nucleotide triphosphate hydrolases"/>
    <property type="match status" value="2"/>
</dbReference>
<keyword evidence="6" id="KW-1185">Reference proteome</keyword>
<dbReference type="Ensembl" id="ENSOABT00000026060.2">
    <property type="protein sequence ID" value="ENSOABP00000025329.2"/>
    <property type="gene ID" value="ENSOABG00000012053.2"/>
</dbReference>
<proteinExistence type="inferred from homology"/>
<dbReference type="InterPro" id="IPR030379">
    <property type="entry name" value="G_SEPTIN_dom"/>
</dbReference>
<evidence type="ECO:0000313" key="6">
    <source>
        <dbReference type="Proteomes" id="UP000472276"/>
    </source>
</evidence>
<gene>
    <name evidence="5" type="primary">LOC116320261</name>
</gene>
<dbReference type="RefSeq" id="XP_039471060.1">
    <property type="nucleotide sequence ID" value="XM_039615126.1"/>
</dbReference>
<dbReference type="PANTHER" id="PTHR32046:SF11">
    <property type="entry name" value="IMMUNE-ASSOCIATED NUCLEOTIDE-BINDING PROTEIN 10-LIKE"/>
    <property type="match status" value="1"/>
</dbReference>
<feature type="region of interest" description="Disordered" evidence="3">
    <location>
        <begin position="1"/>
        <end position="36"/>
    </location>
</feature>
<reference evidence="5" key="1">
    <citation type="submission" date="2025-08" db="UniProtKB">
        <authorList>
            <consortium name="Ensembl"/>
        </authorList>
    </citation>
    <scope>IDENTIFICATION</scope>
</reference>
<dbReference type="InterPro" id="IPR025662">
    <property type="entry name" value="Sigma_54_int_dom_ATP-bd_1"/>
</dbReference>
<comment type="similarity">
    <text evidence="1">Belongs to the TRAFAC class TrmE-Era-EngA-EngB-Septin-like GTPase superfamily. Septin GTPase family.</text>
</comment>
<dbReference type="InterPro" id="IPR003593">
    <property type="entry name" value="AAA+_ATPase"/>
</dbReference>
<feature type="coiled-coil region" evidence="2">
    <location>
        <begin position="855"/>
        <end position="892"/>
    </location>
</feature>
<dbReference type="GO" id="GO:0005525">
    <property type="term" value="F:GTP binding"/>
    <property type="evidence" value="ECO:0007669"/>
    <property type="project" value="UniProtKB-KW"/>
</dbReference>
<dbReference type="GeneID" id="116320261"/>
<dbReference type="RefSeq" id="XP_039471061.1">
    <property type="nucleotide sequence ID" value="XM_039615127.1"/>
</dbReference>
<name>A0A668TE14_OREAU</name>
<evidence type="ECO:0000259" key="4">
    <source>
        <dbReference type="SMART" id="SM00382"/>
    </source>
</evidence>
<protein>
    <recommendedName>
        <fullName evidence="4">AAA+ ATPase domain-containing protein</fullName>
    </recommendedName>
</protein>
<accession>A0A668TE14</accession>
<dbReference type="Proteomes" id="UP000472276">
    <property type="component" value="Unassembled WGS sequence"/>
</dbReference>
<dbReference type="SUPFAM" id="SSF52540">
    <property type="entry name" value="P-loop containing nucleoside triphosphate hydrolases"/>
    <property type="match status" value="2"/>
</dbReference>
<sequence>MASHRQQRESMYLDIDFSLPQSSSETKEQPSKPQAVPVPDLIQTMNISSRYKVIISNSVLISSGPPAVFQLRPKKEKFRTVTRMTVGEKNPDKPNKTILLVGKTGAGKSTLVNVLFNYSMGVKWEDEVWFQIVEEERNENQTESQTPDVIVYEIFGFEDETLPYSLTIIDTPGYGDTRGAEHDDIISQRLLELFGSEDGVHELNSVGLVMKATDNQLSEQLMYTFDSVMSLFEKTLEKNIVALITHSDGKRPRNAFKAIESAKFKCAKNEKNQPVYFLFNNSQHEARGDEEEEEYLKHDYEISEKGMRKFKVFLRKTTPLKTTHEASKEFIRLTACIQNLQERIKFTEVKEREMKQTQEALKEHEEEMKMNDELTAFDAEVYKHKELIRKQMFGPGFKAAVSCTVCQENCHYPGCIMALTHCEVFIDGRCTSCTGKCPVTDHVKELWRYVTRIRKVQKKEAKMTQSDKKDQTESEKKLSHLQNFENEMNKLAAEKSQFLDESYQHVVRLEQIALKADSASTIVHVDFLIEKMKEEGDTEKVQKLQEMRSRVDEGTKEALLYKTSVISSQYEDILSNSFLIHSGPPTVYQLRTEKQMFGSLTKMTVGEKNQYKTNRTILLVGETGAGKSTLINALLNYSMGVKWEDEVWFQIVEEEKRSQTDSQTLDVIVYEVFGFEDKTLPYSLTIIDTPGFGDTSGTEHDDIISQRLFDLFRSEDGVHELNSVGLVMKATDNRLSDRLRYIFSSMMSLFGKNLEKNIVALFTHSNGRTPENALQTLKVANIKCSRNEKNEPVYFLFDNCQDKQRTEEIKALKHSWKVTQKEMGHLADFLGKPSPQKLMRTVEVLNERIRLNACIQNLHERIEFIEERKNEIKQTQDALKEHEEDMKKNEKFSVELTEVYKVKERIKRHFLLGGYVGAVCCQVCEETCHYPGCTIAWRPEYCEVMKGGRCTSCTKGCPASDHVKEKWRYVTKTRIVERTKEDMKEKYEKYKTESKNTLSLLENLENEMKKLTAEKSQFLDESYQHLEKLDQIALNVFSLSTVVHLDFLIGKMKEEGDTEKVQKLEGMRSRVDEGTRAALRYKFVQIPSAMK</sequence>
<evidence type="ECO:0000313" key="5">
    <source>
        <dbReference type="Ensembl" id="ENSOABP00000025329.2"/>
    </source>
</evidence>
<keyword evidence="2" id="KW-0175">Coiled coil</keyword>
<dbReference type="PROSITE" id="PS00675">
    <property type="entry name" value="SIGMA54_INTERACT_1"/>
    <property type="match status" value="1"/>
</dbReference>
<keyword evidence="1" id="KW-0547">Nucleotide-binding</keyword>
<dbReference type="KEGG" id="oau:116320261"/>
<organism evidence="5 6">
    <name type="scientific">Oreochromis aureus</name>
    <name type="common">Israeli tilapia</name>
    <name type="synonym">Chromis aureus</name>
    <dbReference type="NCBI Taxonomy" id="47969"/>
    <lineage>
        <taxon>Eukaryota</taxon>
        <taxon>Metazoa</taxon>
        <taxon>Chordata</taxon>
        <taxon>Craniata</taxon>
        <taxon>Vertebrata</taxon>
        <taxon>Euteleostomi</taxon>
        <taxon>Actinopterygii</taxon>
        <taxon>Neopterygii</taxon>
        <taxon>Teleostei</taxon>
        <taxon>Neoteleostei</taxon>
        <taxon>Acanthomorphata</taxon>
        <taxon>Ovalentaria</taxon>
        <taxon>Cichlomorphae</taxon>
        <taxon>Cichliformes</taxon>
        <taxon>Cichlidae</taxon>
        <taxon>African cichlids</taxon>
        <taxon>Pseudocrenilabrinae</taxon>
        <taxon>Oreochromini</taxon>
        <taxon>Oreochromis</taxon>
    </lineage>
</organism>
<keyword evidence="1" id="KW-0342">GTP-binding</keyword>
<dbReference type="Pfam" id="PF00735">
    <property type="entry name" value="Septin"/>
    <property type="match status" value="2"/>
</dbReference>
<feature type="coiled-coil region" evidence="2">
    <location>
        <begin position="474"/>
        <end position="501"/>
    </location>
</feature>
<dbReference type="AlphaFoldDB" id="A0A668TE14"/>
<dbReference type="SMART" id="SM00382">
    <property type="entry name" value="AAA"/>
    <property type="match status" value="2"/>
</dbReference>
<feature type="coiled-coil region" evidence="2">
    <location>
        <begin position="337"/>
        <end position="374"/>
    </location>
</feature>
<evidence type="ECO:0000256" key="2">
    <source>
        <dbReference type="SAM" id="Coils"/>
    </source>
</evidence>
<evidence type="ECO:0000256" key="3">
    <source>
        <dbReference type="SAM" id="MobiDB-lite"/>
    </source>
</evidence>
<dbReference type="OMA" id="KAMVCTI"/>
<dbReference type="InterPro" id="IPR027417">
    <property type="entry name" value="P-loop_NTPase"/>
</dbReference>
<feature type="domain" description="AAA+ ATPase" evidence="4">
    <location>
        <begin position="613"/>
        <end position="754"/>
    </location>
</feature>
<feature type="coiled-coil region" evidence="2">
    <location>
        <begin position="973"/>
        <end position="1021"/>
    </location>
</feature>
<feature type="domain" description="AAA+ ATPase" evidence="4">
    <location>
        <begin position="94"/>
        <end position="345"/>
    </location>
</feature>
<dbReference type="PANTHER" id="PTHR32046">
    <property type="entry name" value="G DOMAIN-CONTAINING PROTEIN"/>
    <property type="match status" value="1"/>
</dbReference>
<reference evidence="5" key="2">
    <citation type="submission" date="2025-09" db="UniProtKB">
        <authorList>
            <consortium name="Ensembl"/>
        </authorList>
    </citation>
    <scope>IDENTIFICATION</scope>
</reference>